<name>A0A014PI34_9HYPO</name>
<evidence type="ECO:0000256" key="1">
    <source>
        <dbReference type="SAM" id="MobiDB-lite"/>
    </source>
</evidence>
<dbReference type="AlphaFoldDB" id="A0A014PI34"/>
<dbReference type="Proteomes" id="UP000030151">
    <property type="component" value="Unassembled WGS sequence"/>
</dbReference>
<comment type="caution">
    <text evidence="2">The sequence shown here is derived from an EMBL/GenBank/DDBJ whole genome shotgun (WGS) entry which is preliminary data.</text>
</comment>
<reference evidence="2 3" key="1">
    <citation type="submission" date="2014-02" db="EMBL/GenBank/DDBJ databases">
        <title>The genome sequence of the entomopathogenic fungus Metarhizium robertsii ARSEF 2575.</title>
        <authorList>
            <person name="Giuliano Garisto Donzelli B."/>
            <person name="Roe B.A."/>
            <person name="Macmil S.L."/>
            <person name="Krasnoff S.B."/>
            <person name="Gibson D.M."/>
        </authorList>
    </citation>
    <scope>NUCLEOTIDE SEQUENCE [LARGE SCALE GENOMIC DNA]</scope>
    <source>
        <strain evidence="2 3">ARSEF 2575</strain>
    </source>
</reference>
<protein>
    <submittedName>
        <fullName evidence="2">Uncharacterized protein</fullName>
    </submittedName>
</protein>
<dbReference type="OrthoDB" id="3485856at2759"/>
<dbReference type="EMBL" id="JELW01000094">
    <property type="protein sequence ID" value="EXU95204.1"/>
    <property type="molecule type" value="Genomic_DNA"/>
</dbReference>
<dbReference type="HOGENOM" id="CLU_044860_2_2_1"/>
<feature type="region of interest" description="Disordered" evidence="1">
    <location>
        <begin position="25"/>
        <end position="50"/>
    </location>
</feature>
<organism evidence="2 3">
    <name type="scientific">Metarhizium robertsii</name>
    <dbReference type="NCBI Taxonomy" id="568076"/>
    <lineage>
        <taxon>Eukaryota</taxon>
        <taxon>Fungi</taxon>
        <taxon>Dikarya</taxon>
        <taxon>Ascomycota</taxon>
        <taxon>Pezizomycotina</taxon>
        <taxon>Sordariomycetes</taxon>
        <taxon>Hypocreomycetidae</taxon>
        <taxon>Hypocreales</taxon>
        <taxon>Clavicipitaceae</taxon>
        <taxon>Metarhizium</taxon>
    </lineage>
</organism>
<accession>A0A014PI34</accession>
<evidence type="ECO:0000313" key="3">
    <source>
        <dbReference type="Proteomes" id="UP000030151"/>
    </source>
</evidence>
<sequence length="270" mass="30814">MAENETACAHREMQHQLVQDCSGTMHPEHQRRLPLTPPATAERPRQPANTSCESALVRLLETINAQRKTDNPASWIEVPVERDLYISHRERIERSFKRSDYDPNRGLLNLRMPSPVHEFFANILALDLQVQLLEIATQDNDTGIFASKIRIGGSATIQLAEGDSESFQNIQRQPDAQFRHANTQYPGVVIEVSYSQDGKNLRKLAQDYILYSNGDIKAVVGIDINYAGKESTISLWRPKYTRIENDDVEELGFREVISYEVCRSSWYCGY</sequence>
<gene>
    <name evidence="2" type="ORF">X797_011727</name>
</gene>
<proteinExistence type="predicted"/>
<evidence type="ECO:0000313" key="2">
    <source>
        <dbReference type="EMBL" id="EXU95204.1"/>
    </source>
</evidence>